<evidence type="ECO:0000313" key="8">
    <source>
        <dbReference type="Proteomes" id="UP000031443"/>
    </source>
</evidence>
<evidence type="ECO:0000256" key="5">
    <source>
        <dbReference type="ARBA" id="ARBA00040994"/>
    </source>
</evidence>
<evidence type="ECO:0000256" key="6">
    <source>
        <dbReference type="SAM" id="MobiDB-lite"/>
    </source>
</evidence>
<feature type="compositionally biased region" description="Polar residues" evidence="6">
    <location>
        <begin position="1137"/>
        <end position="1147"/>
    </location>
</feature>
<name>M7BYE5_CHEMY</name>
<dbReference type="InterPro" id="IPR036322">
    <property type="entry name" value="WD40_repeat_dom_sf"/>
</dbReference>
<evidence type="ECO:0000256" key="4">
    <source>
        <dbReference type="ARBA" id="ARBA00023273"/>
    </source>
</evidence>
<protein>
    <recommendedName>
        <fullName evidence="5">Cilia- and flagella-associated protein 251</fullName>
    </recommendedName>
</protein>
<reference evidence="8" key="1">
    <citation type="journal article" date="2013" name="Nat. Genet.">
        <title>The draft genomes of soft-shell turtle and green sea turtle yield insights into the development and evolution of the turtle-specific body plan.</title>
        <authorList>
            <person name="Wang Z."/>
            <person name="Pascual-Anaya J."/>
            <person name="Zadissa A."/>
            <person name="Li W."/>
            <person name="Niimura Y."/>
            <person name="Huang Z."/>
            <person name="Li C."/>
            <person name="White S."/>
            <person name="Xiong Z."/>
            <person name="Fang D."/>
            <person name="Wang B."/>
            <person name="Ming Y."/>
            <person name="Chen Y."/>
            <person name="Zheng Y."/>
            <person name="Kuraku S."/>
            <person name="Pignatelli M."/>
            <person name="Herrero J."/>
            <person name="Beal K."/>
            <person name="Nozawa M."/>
            <person name="Li Q."/>
            <person name="Wang J."/>
            <person name="Zhang H."/>
            <person name="Yu L."/>
            <person name="Shigenobu S."/>
            <person name="Wang J."/>
            <person name="Liu J."/>
            <person name="Flicek P."/>
            <person name="Searle S."/>
            <person name="Wang J."/>
            <person name="Kuratani S."/>
            <person name="Yin Y."/>
            <person name="Aken B."/>
            <person name="Zhang G."/>
            <person name="Irie N."/>
        </authorList>
    </citation>
    <scope>NUCLEOTIDE SEQUENCE [LARGE SCALE GENOMIC DNA]</scope>
</reference>
<gene>
    <name evidence="7" type="ORF">UY3_05639</name>
</gene>
<dbReference type="Gene3D" id="2.130.10.10">
    <property type="entry name" value="YVTN repeat-like/Quinoprotein amine dehydrogenase"/>
    <property type="match status" value="2"/>
</dbReference>
<dbReference type="STRING" id="8469.M7BYE5"/>
<evidence type="ECO:0000256" key="2">
    <source>
        <dbReference type="ARBA" id="ARBA00022574"/>
    </source>
</evidence>
<keyword evidence="3" id="KW-0677">Repeat</keyword>
<feature type="region of interest" description="Disordered" evidence="6">
    <location>
        <begin position="1"/>
        <end position="212"/>
    </location>
</feature>
<feature type="compositionally biased region" description="Basic and acidic residues" evidence="6">
    <location>
        <begin position="162"/>
        <end position="175"/>
    </location>
</feature>
<keyword evidence="8" id="KW-1185">Reference proteome</keyword>
<sequence length="1147" mass="127319">MADDSNETPLEQPAGGSIEGNEASEETLQDEQGAQETELPKQVTEMPADMLAGDAESMDIMEMETQPPPTTADNFSVDAATPETEENELSITTNPHESGADVTEGPSEEREETAAITGTLEDIGEDEQQVPTEPQWESKAPTRLPRSTKVEQDLQQIGQKAQESDQKNLRDKESLADQESQNIQAGAEMSQEETGSLEAPITASSASAKEESLVSSATPGLLFEEDEHIKTHPIGHSNSISCLCVSEDRRWIATADQGPDNLIIVWDAFSGIPVHTIFDSHPEDGVGAIAISQDAKYLVTLGAGKVQRVCIWKWTSPEEKPMWSVELQPAFGYQRVCIWKWTSPEEKPMWSVELQPAFGYQNYIVFNPKNHKELVSNSKTQVLFYLWDSSGLQYSAPHLTDRTFNKTVGFFSQSVFHFGNLQALTATSGGKLVVWDAVCPPSMPASLCVKPQNRKAIKLMYVQKDALTVLTASDSYFVTCDVKGHIKFYDGQLQLVNWYSHFKLGPIQSISFSKKPPSPASNNSDYSSSCTINGQPFIIRNFILSTLDATVLHVTAEGTKLDKLMEEAKEAVNAIACHPSQHLIAIGSHCGLLKVWDFVQTKYLISRIFMGASIQCLSYDPEGSFLAAGFTDGSVYILDSISLENDCKEFKYSRGPVTQISFSHDSQYLATADEKYSVTVYKRILKNGERSWEHLAGLHSHYKPIRNIIFGVLLDSDQPRLLSLGEDRLLVEYDLGSSSKEYLAVLRRDRIEQRAVPMCLAWYPPFTPEAFILTANNQYKMKLYNATTKMCRKTLLGPTYGSPLEKIQILPAANSQDPQKRYLAYITKDKVGLQILPIDGNPHKSSAFICHPGGVSNLASSYDGCHVFTAGGNDCIVMKWEINVKAFFLIYAHSAKTSVQTLSTMNRAPPDDSRVITANCTAVRAQSNFRAARANEALELEDYFYYAQLRSQGIDAMETRQVSTHIPLEEVPFVMRAMGFYPSEEKIEDMINEVKFSEYVHTGKQVTNINLGDFIKLYINHRPAFGLSMKEIQNAFQVLGYGTENGEIVINKGDLLQQLQCRGEHMTEEELAECLTTLLGMNPEGGRSELGIYDHSGAAALMEEEIPEEITAEIFTADILGLPTPESDETETEKNYELTSSIESAES</sequence>
<dbReference type="EMBL" id="KB523138">
    <property type="protein sequence ID" value="EMP37108.1"/>
    <property type="molecule type" value="Genomic_DNA"/>
</dbReference>
<evidence type="ECO:0000256" key="3">
    <source>
        <dbReference type="ARBA" id="ARBA00022737"/>
    </source>
</evidence>
<feature type="region of interest" description="Disordered" evidence="6">
    <location>
        <begin position="1122"/>
        <end position="1147"/>
    </location>
</feature>
<dbReference type="Proteomes" id="UP000031443">
    <property type="component" value="Unassembled WGS sequence"/>
</dbReference>
<organism evidence="7 8">
    <name type="scientific">Chelonia mydas</name>
    <name type="common">Green sea-turtle</name>
    <name type="synonym">Chelonia agassizi</name>
    <dbReference type="NCBI Taxonomy" id="8469"/>
    <lineage>
        <taxon>Eukaryota</taxon>
        <taxon>Metazoa</taxon>
        <taxon>Chordata</taxon>
        <taxon>Craniata</taxon>
        <taxon>Vertebrata</taxon>
        <taxon>Euteleostomi</taxon>
        <taxon>Archelosauria</taxon>
        <taxon>Testudinata</taxon>
        <taxon>Testudines</taxon>
        <taxon>Cryptodira</taxon>
        <taxon>Durocryptodira</taxon>
        <taxon>Americhelydia</taxon>
        <taxon>Chelonioidea</taxon>
        <taxon>Cheloniidae</taxon>
        <taxon>Chelonia</taxon>
    </lineage>
</organism>
<dbReference type="SMART" id="SM00320">
    <property type="entry name" value="WD40"/>
    <property type="match status" value="9"/>
</dbReference>
<dbReference type="GO" id="GO:0036126">
    <property type="term" value="C:sperm flagellum"/>
    <property type="evidence" value="ECO:0007669"/>
    <property type="project" value="TreeGrafter"/>
</dbReference>
<dbReference type="InterPro" id="IPR001680">
    <property type="entry name" value="WD40_rpt"/>
</dbReference>
<dbReference type="AlphaFoldDB" id="M7BYE5"/>
<dbReference type="PANTHER" id="PTHR13720:SF13">
    <property type="entry name" value="CILIA- AND FLAGELLA-ASSOCIATED PROTEIN 251"/>
    <property type="match status" value="1"/>
</dbReference>
<dbReference type="InterPro" id="IPR050630">
    <property type="entry name" value="WD_repeat_EMAP"/>
</dbReference>
<dbReference type="InterPro" id="IPR015943">
    <property type="entry name" value="WD40/YVTN_repeat-like_dom_sf"/>
</dbReference>
<keyword evidence="4" id="KW-0966">Cell projection</keyword>
<feature type="compositionally biased region" description="Polar residues" evidence="6">
    <location>
        <begin position="202"/>
        <end position="212"/>
    </location>
</feature>
<evidence type="ECO:0000313" key="7">
    <source>
        <dbReference type="EMBL" id="EMP37108.1"/>
    </source>
</evidence>
<dbReference type="Gene3D" id="1.10.238.10">
    <property type="entry name" value="EF-hand"/>
    <property type="match status" value="1"/>
</dbReference>
<dbReference type="InterPro" id="IPR011992">
    <property type="entry name" value="EF-hand-dom_pair"/>
</dbReference>
<proteinExistence type="predicted"/>
<dbReference type="Pfam" id="PF00400">
    <property type="entry name" value="WD40"/>
    <property type="match status" value="4"/>
</dbReference>
<evidence type="ECO:0000256" key="1">
    <source>
        <dbReference type="ARBA" id="ARBA00004138"/>
    </source>
</evidence>
<dbReference type="SUPFAM" id="SSF47473">
    <property type="entry name" value="EF-hand"/>
    <property type="match status" value="1"/>
</dbReference>
<keyword evidence="2" id="KW-0853">WD repeat</keyword>
<accession>M7BYE5</accession>
<comment type="subcellular location">
    <subcellularLocation>
        <location evidence="1">Cell projection</location>
        <location evidence="1">Cilium</location>
    </subcellularLocation>
</comment>
<dbReference type="PANTHER" id="PTHR13720">
    <property type="entry name" value="WD-40 REPEAT PROTEIN"/>
    <property type="match status" value="1"/>
</dbReference>
<dbReference type="SUPFAM" id="SSF50978">
    <property type="entry name" value="WD40 repeat-like"/>
    <property type="match status" value="2"/>
</dbReference>